<sequence length="409" mass="43465">MRREPPLRATRPAEPQRAVLRAERHFDAASAHGAPRVETGQGAAVARAPGPARRPARRRPRRRLARIIRALPLLLSLALAVWALTTNPFARPFLRASEAEVREALDRALAHALTPRRLGEEIGSALAEEDLDRIDMLLPVAARVGVTPGIEQAEQIAALREQKESVGAKVEACGICAADIANCPSLEMLAYCGIPLELTPIGDLNALRRAGMAYLAGDEVDEVEVTLATVGLAATGALVFTGGTSASVKAGSTALRMGRRLRTLTPGFLDELGRAMDPAMLRRLLAGTGDAADTARLARTEAVAGDVSRVVRNTSMTDGVLLLRHVDSAEDAARLARVSDVAGSETRGVMEVLGKSRTFRTLVRLSDHAVAVAALIWLGFAQALTALGGWLGTRMLRPAARGVAGRLER</sequence>
<evidence type="ECO:0000256" key="1">
    <source>
        <dbReference type="SAM" id="MobiDB-lite"/>
    </source>
</evidence>
<organism evidence="3">
    <name type="scientific">Alloyangia sp. H15</name>
    <dbReference type="NCBI Taxonomy" id="3029062"/>
    <lineage>
        <taxon>Bacteria</taxon>
        <taxon>Pseudomonadati</taxon>
        <taxon>Pseudomonadota</taxon>
        <taxon>Alphaproteobacteria</taxon>
        <taxon>Rhodobacterales</taxon>
        <taxon>Roseobacteraceae</taxon>
        <taxon>Alloyangia</taxon>
    </lineage>
</organism>
<keyword evidence="2" id="KW-0472">Membrane</keyword>
<dbReference type="AlphaFoldDB" id="A0AAU8AMA8"/>
<keyword evidence="2" id="KW-1133">Transmembrane helix</keyword>
<evidence type="ECO:0000256" key="2">
    <source>
        <dbReference type="SAM" id="Phobius"/>
    </source>
</evidence>
<gene>
    <name evidence="3" type="ORF">PVT71_15595</name>
</gene>
<protein>
    <submittedName>
        <fullName evidence="3">Uncharacterized protein</fullName>
    </submittedName>
</protein>
<evidence type="ECO:0000313" key="3">
    <source>
        <dbReference type="EMBL" id="XCC96121.1"/>
    </source>
</evidence>
<proteinExistence type="predicted"/>
<dbReference type="EMBL" id="CP123385">
    <property type="protein sequence ID" value="XCC96121.1"/>
    <property type="molecule type" value="Genomic_DNA"/>
</dbReference>
<dbReference type="RefSeq" id="WP_353474987.1">
    <property type="nucleotide sequence ID" value="NZ_CP123385.1"/>
</dbReference>
<feature type="compositionally biased region" description="Low complexity" evidence="1">
    <location>
        <begin position="43"/>
        <end position="53"/>
    </location>
</feature>
<feature type="transmembrane region" description="Helical" evidence="2">
    <location>
        <begin position="369"/>
        <end position="391"/>
    </location>
</feature>
<accession>A0AAU8AMA8</accession>
<feature type="region of interest" description="Disordered" evidence="1">
    <location>
        <begin position="28"/>
        <end position="59"/>
    </location>
</feature>
<name>A0AAU8AMA8_9RHOB</name>
<reference evidence="3" key="1">
    <citation type="submission" date="2023-02" db="EMBL/GenBank/DDBJ databases">
        <title>Description and genomic characterization of Salipiger bruguierae sp. nov., isolated from the sediment of mangrove plant Bruguiera sexangula.</title>
        <authorList>
            <person name="Long M."/>
        </authorList>
    </citation>
    <scope>NUCLEOTIDE SEQUENCE</scope>
    <source>
        <strain evidence="3">H15</strain>
    </source>
</reference>
<feature type="transmembrane region" description="Helical" evidence="2">
    <location>
        <begin position="67"/>
        <end position="85"/>
    </location>
</feature>
<keyword evidence="2" id="KW-0812">Transmembrane</keyword>